<evidence type="ECO:0000313" key="2">
    <source>
        <dbReference type="EMBL" id="MFB9107717.1"/>
    </source>
</evidence>
<reference evidence="2 3" key="1">
    <citation type="submission" date="2024-09" db="EMBL/GenBank/DDBJ databases">
        <authorList>
            <person name="Sun Q."/>
            <person name="Mori K."/>
        </authorList>
    </citation>
    <scope>NUCLEOTIDE SEQUENCE [LARGE SCALE GENOMIC DNA]</scope>
    <source>
        <strain evidence="2 3">CECT 8365</strain>
    </source>
</reference>
<dbReference type="SUPFAM" id="SSF55729">
    <property type="entry name" value="Acyl-CoA N-acyltransferases (Nat)"/>
    <property type="match status" value="1"/>
</dbReference>
<dbReference type="Proteomes" id="UP001589562">
    <property type="component" value="Unassembled WGS sequence"/>
</dbReference>
<dbReference type="InterPro" id="IPR016181">
    <property type="entry name" value="Acyl_CoA_acyltransferase"/>
</dbReference>
<evidence type="ECO:0000313" key="3">
    <source>
        <dbReference type="Proteomes" id="UP001589562"/>
    </source>
</evidence>
<keyword evidence="3" id="KW-1185">Reference proteome</keyword>
<dbReference type="InterPro" id="IPR000182">
    <property type="entry name" value="GNAT_dom"/>
</dbReference>
<proteinExistence type="predicted"/>
<comment type="caution">
    <text evidence="2">The sequence shown here is derived from an EMBL/GenBank/DDBJ whole genome shotgun (WGS) entry which is preliminary data.</text>
</comment>
<feature type="domain" description="N-acetyltransferase" evidence="1">
    <location>
        <begin position="116"/>
        <end position="250"/>
    </location>
</feature>
<dbReference type="Gene3D" id="3.40.630.30">
    <property type="match status" value="1"/>
</dbReference>
<keyword evidence="2" id="KW-0808">Transferase</keyword>
<dbReference type="PROSITE" id="PS51186">
    <property type="entry name" value="GNAT"/>
    <property type="match status" value="1"/>
</dbReference>
<protein>
    <submittedName>
        <fullName evidence="2">GNAT family N-acetyltransferase</fullName>
        <ecNumber evidence="2">2.3.-.-</ecNumber>
    </submittedName>
</protein>
<dbReference type="EC" id="2.3.-.-" evidence="2"/>
<name>A0ABV5H746_9FLAO</name>
<keyword evidence="2" id="KW-0012">Acyltransferase</keyword>
<organism evidence="2 3">
    <name type="scientific">Flavobacterium gyeonganense</name>
    <dbReference type="NCBI Taxonomy" id="1310418"/>
    <lineage>
        <taxon>Bacteria</taxon>
        <taxon>Pseudomonadati</taxon>
        <taxon>Bacteroidota</taxon>
        <taxon>Flavobacteriia</taxon>
        <taxon>Flavobacteriales</taxon>
        <taxon>Flavobacteriaceae</taxon>
        <taxon>Flavobacterium</taxon>
    </lineage>
</organism>
<evidence type="ECO:0000259" key="1">
    <source>
        <dbReference type="PROSITE" id="PS51186"/>
    </source>
</evidence>
<dbReference type="RefSeq" id="WP_278009379.1">
    <property type="nucleotide sequence ID" value="NZ_CP121112.1"/>
</dbReference>
<sequence>MKNINLIKDNIDNLTGFWKTVGVPSQAYKKQDAIEYCKIQNSGWPNKLWFREDIKESDVSKIIEIVKNNPGLVIPYWDIFESNSSHFLEQNSFEIKTEQIGMFLKLNKKFTLQDNLTFKKVITEEDAKIWSEVYPNAFGYVIRKDILIKDYQNAHFYLVSADKKPIGTFMLYQTEKDMGIHGVGVIPEMRRKGFAEEIMKFAINLSIDLNAETAHLQASAMGKDIYTRLGFEDLFVIRNYVLKRECMANG</sequence>
<gene>
    <name evidence="2" type="ORF">ACFFVK_03935</name>
</gene>
<dbReference type="GO" id="GO:0016746">
    <property type="term" value="F:acyltransferase activity"/>
    <property type="evidence" value="ECO:0007669"/>
    <property type="project" value="UniProtKB-KW"/>
</dbReference>
<dbReference type="EMBL" id="JBHMFE010000008">
    <property type="protein sequence ID" value="MFB9107717.1"/>
    <property type="molecule type" value="Genomic_DNA"/>
</dbReference>
<accession>A0ABV5H746</accession>
<dbReference type="Pfam" id="PF00583">
    <property type="entry name" value="Acetyltransf_1"/>
    <property type="match status" value="1"/>
</dbReference>